<feature type="compositionally biased region" description="Polar residues" evidence="1">
    <location>
        <begin position="486"/>
        <end position="497"/>
    </location>
</feature>
<proteinExistence type="predicted"/>
<accession>J5SDD7</accession>
<dbReference type="GeneID" id="25990016"/>
<dbReference type="PANTHER" id="PTHR20932:SF8">
    <property type="entry name" value="LD22649P"/>
    <property type="match status" value="1"/>
</dbReference>
<feature type="compositionally biased region" description="Basic and acidic residues" evidence="1">
    <location>
        <begin position="394"/>
        <end position="403"/>
    </location>
</feature>
<feature type="region of interest" description="Disordered" evidence="1">
    <location>
        <begin position="237"/>
        <end position="297"/>
    </location>
</feature>
<feature type="compositionally biased region" description="Pro residues" evidence="1">
    <location>
        <begin position="456"/>
        <end position="467"/>
    </location>
</feature>
<feature type="compositionally biased region" description="Low complexity" evidence="1">
    <location>
        <begin position="17"/>
        <end position="32"/>
    </location>
</feature>
<protein>
    <recommendedName>
        <fullName evidence="2">LysM domain-containing protein</fullName>
    </recommendedName>
</protein>
<dbReference type="SMART" id="SM00257">
    <property type="entry name" value="LysM"/>
    <property type="match status" value="1"/>
</dbReference>
<feature type="domain" description="LysM" evidence="2">
    <location>
        <begin position="170"/>
        <end position="214"/>
    </location>
</feature>
<dbReference type="InterPro" id="IPR045030">
    <property type="entry name" value="LYSM1-4"/>
</dbReference>
<comment type="caution">
    <text evidence="3">The sequence shown here is derived from an EMBL/GenBank/DDBJ whole genome shotgun (WGS) entry which is preliminary data.</text>
</comment>
<dbReference type="PANTHER" id="PTHR20932">
    <property type="entry name" value="LYSM AND PUTATIVE PEPTIDOGLYCAN-BINDING DOMAIN-CONTAINING PROTEIN"/>
    <property type="match status" value="1"/>
</dbReference>
<name>J5SDD7_TRIAS</name>
<dbReference type="OrthoDB" id="2107166at2759"/>
<feature type="compositionally biased region" description="Polar residues" evidence="1">
    <location>
        <begin position="101"/>
        <end position="120"/>
    </location>
</feature>
<dbReference type="EMBL" id="ALBS01000334">
    <property type="protein sequence ID" value="EJT45096.1"/>
    <property type="molecule type" value="Genomic_DNA"/>
</dbReference>
<evidence type="ECO:0000313" key="4">
    <source>
        <dbReference type="Proteomes" id="UP000002748"/>
    </source>
</evidence>
<feature type="compositionally biased region" description="Basic and acidic residues" evidence="1">
    <location>
        <begin position="262"/>
        <end position="276"/>
    </location>
</feature>
<feature type="compositionally biased region" description="Low complexity" evidence="1">
    <location>
        <begin position="56"/>
        <end position="70"/>
    </location>
</feature>
<dbReference type="CDD" id="cd00118">
    <property type="entry name" value="LysM"/>
    <property type="match status" value="1"/>
</dbReference>
<dbReference type="Gene3D" id="3.10.350.10">
    <property type="entry name" value="LysM domain"/>
    <property type="match status" value="1"/>
</dbReference>
<gene>
    <name evidence="3" type="ORF">A1Q1_06504</name>
</gene>
<feature type="compositionally biased region" description="Basic residues" evidence="1">
    <location>
        <begin position="237"/>
        <end position="250"/>
    </location>
</feature>
<dbReference type="PROSITE" id="PS51782">
    <property type="entry name" value="LYSM"/>
    <property type="match status" value="1"/>
</dbReference>
<feature type="region of interest" description="Disordered" evidence="1">
    <location>
        <begin position="312"/>
        <end position="339"/>
    </location>
</feature>
<evidence type="ECO:0000256" key="1">
    <source>
        <dbReference type="SAM" id="MobiDB-lite"/>
    </source>
</evidence>
<dbReference type="SUPFAM" id="SSF54106">
    <property type="entry name" value="LysM domain"/>
    <property type="match status" value="1"/>
</dbReference>
<dbReference type="RefSeq" id="XP_014177093.1">
    <property type="nucleotide sequence ID" value="XM_014321618.1"/>
</dbReference>
<dbReference type="InterPro" id="IPR036779">
    <property type="entry name" value="LysM_dom_sf"/>
</dbReference>
<dbReference type="KEGG" id="tasa:A1Q1_06504"/>
<feature type="compositionally biased region" description="Basic residues" evidence="1">
    <location>
        <begin position="509"/>
        <end position="525"/>
    </location>
</feature>
<feature type="region of interest" description="Disordered" evidence="1">
    <location>
        <begin position="1"/>
        <end position="162"/>
    </location>
</feature>
<dbReference type="VEuPathDB" id="FungiDB:A1Q1_06504"/>
<dbReference type="InterPro" id="IPR018392">
    <property type="entry name" value="LysM"/>
</dbReference>
<dbReference type="Proteomes" id="UP000002748">
    <property type="component" value="Unassembled WGS sequence"/>
</dbReference>
<sequence>MPPAPGLSPGELDDPWAEASSPSASAAPLSTSPEEEGWGSGPVAGPGPSTTSALEASLRASPAVSSPLSPGGSGLRSRDQGARSPASSSILAPKPRARSGSLLNSLKYSRSTSQPVNLENLQDIDPDVSRPSLKRLKSETERQLWEDSTVSSRGGSFDRERDKEEEVEVIVHQVVPSDSLAGLALRYGIDISTLRKVNKLWPSDPVHVRTSLYVPLDACHPTSGTLVRRTGHVSLVPHRKAGAKSPKRRPPNGDAVSVLSDKTAREVSPEPPERQEVLLGEGEDPLTSTSTPPVEEPGTIVLQVVKLPASKLHHYPNSRRKRATASSGAAPRASMDSDISGLSGVSGLSGGLTTLSLNDAAADGVPRPQSCREDSRLFGLFTTSRSDSGLVPPSRERQKDEGRFAPLMPRVDGFGPDDEPDTFGSKRGKRVVKLRPPVAAPHQGTGLVGRISDFFNPPPPPLNPSPQRPRQVTRIVSEPVSRDSSRSASPAVTSQRNVELDVELDAKPRSLRGSKSRPRSNKKTD</sequence>
<feature type="region of interest" description="Disordered" evidence="1">
    <location>
        <begin position="383"/>
        <end position="525"/>
    </location>
</feature>
<dbReference type="HOGENOM" id="CLU_518941_0_0_1"/>
<feature type="compositionally biased region" description="Basic and acidic residues" evidence="1">
    <location>
        <begin position="136"/>
        <end position="145"/>
    </location>
</feature>
<organism evidence="3 4">
    <name type="scientific">Trichosporon asahii var. asahii (strain ATCC 90039 / CBS 2479 / JCM 2466 / KCTC 7840 / NBRC 103889/ NCYC 2677 / UAMH 7654)</name>
    <name type="common">Yeast</name>
    <dbReference type="NCBI Taxonomy" id="1186058"/>
    <lineage>
        <taxon>Eukaryota</taxon>
        <taxon>Fungi</taxon>
        <taxon>Dikarya</taxon>
        <taxon>Basidiomycota</taxon>
        <taxon>Agaricomycotina</taxon>
        <taxon>Tremellomycetes</taxon>
        <taxon>Trichosporonales</taxon>
        <taxon>Trichosporonaceae</taxon>
        <taxon>Trichosporon</taxon>
    </lineage>
</organism>
<feature type="compositionally biased region" description="Basic residues" evidence="1">
    <location>
        <begin position="312"/>
        <end position="323"/>
    </location>
</feature>
<dbReference type="AlphaFoldDB" id="J5SDD7"/>
<reference evidence="3 4" key="1">
    <citation type="journal article" date="2012" name="Eukaryot. Cell">
        <title>Draft genome sequence of CBS 2479, the standard type strain of Trichosporon asahii.</title>
        <authorList>
            <person name="Yang R.Y."/>
            <person name="Li H.T."/>
            <person name="Zhu H."/>
            <person name="Zhou G.P."/>
            <person name="Wang M."/>
            <person name="Wang L."/>
        </authorList>
    </citation>
    <scope>NUCLEOTIDE SEQUENCE [LARGE SCALE GENOMIC DNA]</scope>
    <source>
        <strain evidence="4">ATCC 90039 / CBS 2479 / JCM 2466 / KCTC 7840 / NCYC 2677 / UAMH 7654</strain>
    </source>
</reference>
<evidence type="ECO:0000259" key="2">
    <source>
        <dbReference type="PROSITE" id="PS51782"/>
    </source>
</evidence>
<evidence type="ECO:0000313" key="3">
    <source>
        <dbReference type="EMBL" id="EJT45096.1"/>
    </source>
</evidence>
<dbReference type="Pfam" id="PF01476">
    <property type="entry name" value="LysM"/>
    <property type="match status" value="1"/>
</dbReference>